<feature type="chain" id="PRO_5004170494" evidence="1">
    <location>
        <begin position="18"/>
        <end position="223"/>
    </location>
</feature>
<dbReference type="eggNOG" id="ENOG502S5CN">
    <property type="taxonomic scope" value="Eukaryota"/>
</dbReference>
<dbReference type="RefSeq" id="XP_001211386.1">
    <property type="nucleotide sequence ID" value="XM_001211386.1"/>
</dbReference>
<proteinExistence type="predicted"/>
<name>Q0CVS6_ASPTN</name>
<dbReference type="EMBL" id="CH476596">
    <property type="protein sequence ID" value="EAU37170.1"/>
    <property type="molecule type" value="Genomic_DNA"/>
</dbReference>
<dbReference type="AlphaFoldDB" id="Q0CVS6"/>
<evidence type="ECO:0000313" key="3">
    <source>
        <dbReference type="Proteomes" id="UP000007963"/>
    </source>
</evidence>
<sequence>MVLGIITLATMVPTMIGLNEATQSTRDNEETRREAARRQRCHLVATCDIREGTQEQRQQVHNARVYLGPDGKVHTTSYLYITKHPPPEFVPFNGRFFQHPLFPPDNTAGLVTMSGETPPVLRWVFVDAQTHQVRWGGRQDSEGHLCGPYDWTRDEAQITLEGWEGWLAVRFPEDQAREHGMGGLWSGGKDIWRLYFDQNDDGADLPGDAQALEICLARVAAES</sequence>
<evidence type="ECO:0000256" key="1">
    <source>
        <dbReference type="SAM" id="SignalP"/>
    </source>
</evidence>
<dbReference type="OrthoDB" id="3928002at2759"/>
<accession>Q0CVS6</accession>
<feature type="signal peptide" evidence="1">
    <location>
        <begin position="1"/>
        <end position="17"/>
    </location>
</feature>
<keyword evidence="1" id="KW-0732">Signal</keyword>
<dbReference type="HOGENOM" id="CLU_061230_2_1_1"/>
<protein>
    <submittedName>
        <fullName evidence="2">Uncharacterized protein</fullName>
    </submittedName>
</protein>
<evidence type="ECO:0000313" key="2">
    <source>
        <dbReference type="EMBL" id="EAU37170.1"/>
    </source>
</evidence>
<gene>
    <name evidence="2" type="ORF">ATEG_02208</name>
</gene>
<dbReference type="VEuPathDB" id="FungiDB:ATEG_02208"/>
<dbReference type="GeneID" id="4316917"/>
<dbReference type="PANTHER" id="PTHR38049">
    <property type="entry name" value="RICIN B LECTIN DOMAIN-CONTAINING PROTEIN"/>
    <property type="match status" value="1"/>
</dbReference>
<organism evidence="2 3">
    <name type="scientific">Aspergillus terreus (strain NIH 2624 / FGSC A1156)</name>
    <dbReference type="NCBI Taxonomy" id="341663"/>
    <lineage>
        <taxon>Eukaryota</taxon>
        <taxon>Fungi</taxon>
        <taxon>Dikarya</taxon>
        <taxon>Ascomycota</taxon>
        <taxon>Pezizomycotina</taxon>
        <taxon>Eurotiomycetes</taxon>
        <taxon>Eurotiomycetidae</taxon>
        <taxon>Eurotiales</taxon>
        <taxon>Aspergillaceae</taxon>
        <taxon>Aspergillus</taxon>
        <taxon>Aspergillus subgen. Circumdati</taxon>
    </lineage>
</organism>
<reference evidence="3" key="1">
    <citation type="submission" date="2005-09" db="EMBL/GenBank/DDBJ databases">
        <title>Annotation of the Aspergillus terreus NIH2624 genome.</title>
        <authorList>
            <person name="Birren B.W."/>
            <person name="Lander E.S."/>
            <person name="Galagan J.E."/>
            <person name="Nusbaum C."/>
            <person name="Devon K."/>
            <person name="Henn M."/>
            <person name="Ma L.-J."/>
            <person name="Jaffe D.B."/>
            <person name="Butler J."/>
            <person name="Alvarez P."/>
            <person name="Gnerre S."/>
            <person name="Grabherr M."/>
            <person name="Kleber M."/>
            <person name="Mauceli E.W."/>
            <person name="Brockman W."/>
            <person name="Rounsley S."/>
            <person name="Young S.K."/>
            <person name="LaButti K."/>
            <person name="Pushparaj V."/>
            <person name="DeCaprio D."/>
            <person name="Crawford M."/>
            <person name="Koehrsen M."/>
            <person name="Engels R."/>
            <person name="Montgomery P."/>
            <person name="Pearson M."/>
            <person name="Howarth C."/>
            <person name="Larson L."/>
            <person name="Luoma S."/>
            <person name="White J."/>
            <person name="Alvarado L."/>
            <person name="Kodira C.D."/>
            <person name="Zeng Q."/>
            <person name="Oleary S."/>
            <person name="Yandava C."/>
            <person name="Denning D.W."/>
            <person name="Nierman W.C."/>
            <person name="Milne T."/>
            <person name="Madden K."/>
        </authorList>
    </citation>
    <scope>NUCLEOTIDE SEQUENCE [LARGE SCALE GENOMIC DNA]</scope>
    <source>
        <strain evidence="3">NIH 2624 / FGSC A1156</strain>
    </source>
</reference>
<dbReference type="Proteomes" id="UP000007963">
    <property type="component" value="Unassembled WGS sequence"/>
</dbReference>
<dbReference type="OMA" id="HHFEGYF"/>
<dbReference type="PANTHER" id="PTHR38049:SF2">
    <property type="entry name" value="RICIN B LECTIN DOMAIN-CONTAINING PROTEIN"/>
    <property type="match status" value="1"/>
</dbReference>